<reference evidence="6 7" key="1">
    <citation type="journal article" date="2023" name="Mol. Ecol. Resour.">
        <title>Chromosome-level genome assembly of a triploid poplar Populus alba 'Berolinensis'.</title>
        <authorList>
            <person name="Chen S."/>
            <person name="Yu Y."/>
            <person name="Wang X."/>
            <person name="Wang S."/>
            <person name="Zhang T."/>
            <person name="Zhou Y."/>
            <person name="He R."/>
            <person name="Meng N."/>
            <person name="Wang Y."/>
            <person name="Liu W."/>
            <person name="Liu Z."/>
            <person name="Liu J."/>
            <person name="Guo Q."/>
            <person name="Huang H."/>
            <person name="Sederoff R.R."/>
            <person name="Wang G."/>
            <person name="Qu G."/>
            <person name="Chen S."/>
        </authorList>
    </citation>
    <scope>NUCLEOTIDE SEQUENCE [LARGE SCALE GENOMIC DNA]</scope>
    <source>
        <strain evidence="6">SC-2020</strain>
    </source>
</reference>
<dbReference type="Gene3D" id="3.30.60.20">
    <property type="match status" value="2"/>
</dbReference>
<dbReference type="PANTHER" id="PTHR32410">
    <property type="entry name" value="CYSTEINE/HISTIDINE-RICH C1 DOMAIN FAMILY PROTEIN"/>
    <property type="match status" value="1"/>
</dbReference>
<organism evidence="6 7">
    <name type="scientific">Populus alba x Populus x berolinensis</name>
    <dbReference type="NCBI Taxonomy" id="444605"/>
    <lineage>
        <taxon>Eukaryota</taxon>
        <taxon>Viridiplantae</taxon>
        <taxon>Streptophyta</taxon>
        <taxon>Embryophyta</taxon>
        <taxon>Tracheophyta</taxon>
        <taxon>Spermatophyta</taxon>
        <taxon>Magnoliopsida</taxon>
        <taxon>eudicotyledons</taxon>
        <taxon>Gunneridae</taxon>
        <taxon>Pentapetalae</taxon>
        <taxon>rosids</taxon>
        <taxon>fabids</taxon>
        <taxon>Malpighiales</taxon>
        <taxon>Salicaceae</taxon>
        <taxon>Saliceae</taxon>
        <taxon>Populus</taxon>
    </lineage>
</organism>
<name>A0AAD6LIZ2_9ROSI</name>
<evidence type="ECO:0000256" key="1">
    <source>
        <dbReference type="ARBA" id="ARBA00022723"/>
    </source>
</evidence>
<proteinExistence type="predicted"/>
<comment type="caution">
    <text evidence="6">The sequence shown here is derived from an EMBL/GenBank/DDBJ whole genome shotgun (WGS) entry which is preliminary data.</text>
</comment>
<dbReference type="SMART" id="SM00109">
    <property type="entry name" value="C1"/>
    <property type="match status" value="12"/>
</dbReference>
<feature type="domain" description="Phorbol-ester/DAG-type" evidence="5">
    <location>
        <begin position="39"/>
        <end position="87"/>
    </location>
</feature>
<dbReference type="InterPro" id="IPR053192">
    <property type="entry name" value="Vacuole_Formation_Reg"/>
</dbReference>
<sequence>MKCAALPREIKRRIHRRHPLHLLAKPPYKGQYGCDRCNKTNFNKQEYHGEGVVCSVCKEPISGPSYGCVSCNFFLHKKCAELPPEINRHLHPEHPLRLLPNHDTMCDFCNETCYESFIYCCFVCEFNLHIKCAFPPCVYEADQDQGHQFSRLMNPHSLKSISFTCNACGTDGDDSPFGTVEFAVGKLTQNTEFTIAQTVTSLHTFRVVREIKHGEERIIEEIEHFSHQHNLILNDKVDDDLKCDGCMLPISTPFYSCASCNFFLDKTCSIELPRRKKWPYHENQLILFWNQGVHNLYYCYVCNQYFRGLSFNLASLSLALAQHPSFPALSSERARDMEVEHFSHPDHPLILINQVLEYSGELVICSGCEGPIWGPCYSCTSCYFFLHKKCAELPREIKRRIHRRHPLHLLAKSPYKGNYRCSRCDKFFNYFVYHCSFCEFDLDIKCAFQPGFLEVDSQAHQFSHKDHPLILNEEQEYHGEGVVCSVCKEPMSGPSYSCISCNFFLHKKCAELPPEIKRHIHPEHPLRLLPNHHMICCFCKETCYESFVYCCIVCEFNLHIKCAFPPCVYAADQDQGHQFRSLLNPRSLKSISFTCNACGTDGDDSPFGCTMCQLVVHEECISLPGTLKTALHHHPRIIHTYQLQQCIESIKKYCGICRREVDTEYGVYYCPDCDFVAHVNCSIEYGDSAIEIVEENEEEQSVTVYDQFMKPSFRVVREIKHGEERIIEEIEHFSHQHNLIFNDKVDDDLKCDGCMLPISTPFYSCASCNFFLDKTCSIELLRRKKWQYHENELVLLWSRGPHDLVYCDVCSQYFRGLSYKCKVCRLWIDVRCFKSLKDSFKHGGHEHLLNLPVDRKSILRCRIGGYGLPPLLVDDREIIPHCSGCCVSEESKVFLKCAVCDFKLGMKCATLPYKARHEYDDHPLSLTYINENDYQPSCIICEKDRDPKLWFYRCEECDFDAHPECALGKYPYVKPGGVRTYPKHPHPLALVDKTGDYRPQACDSCGEPCDDLALECTDPNCSFIVHKERWQCLKSLKGFNLASLSLALAQQPSFPALSSERARDMEVEHFSHPDHPLILINQVLEYSCELVICSGCEGPIWGPCYSCTSCYFFLHKTCAELPREIKRRIHRRHPLHLLAKPPSHYRQCVCDRCGKTCNSFVYHCSLCTFDLDIKCAFQPGFLEVDSQAHQVAHKDHPLILNEEQEYHGEGVMCSVCKEPMSGPSYSCPSCNVFLHKKCAELPPEIKRHIHPEHPLRLLPNHHMICRFCKETCYESFAYCCFVCEFNLHIKCAFPPCVYAADQDQGHQFRSLLNPLSLKSISFTCNACGTDGDDSPFMCTLCQLLVHEECISLPGTLKTALHHHPRIIHTYQRQQCIESINKYCGICRREVDSKYGVYYCPDCDFVAHVNCSIEYGDSATEIIEKNEEEQSVAVDDQFMEPSFRVAKKVAISRKPTDSFMDPTSSVLLLYRCDVCSLCVDVRCFKSIVKDYFKHGGHDHPLYLPADRKSILCCRIDGRGIPPWAADDGESIPHCSGCCVSEESKVFLKCAVCDFKLGMKCATLPYKARHEYDDHPLFLTYINENDYQPSCIICEKDRDPKLWFYRCEQCDFDAHPECALGKYPYFNAGGVGTCPNHPHPLALVVKTEDYAACDTCGEPCDDLALECTDPNCSFIVHRKRECLKSL</sequence>
<accession>A0AAD6LIZ2</accession>
<dbReference type="PANTHER" id="PTHR32410:SF211">
    <property type="entry name" value="CYSTEINE_HISTIDINE-RICH C1 DOMAIN FAMILY PROTEIN"/>
    <property type="match status" value="1"/>
</dbReference>
<dbReference type="InterPro" id="IPR004146">
    <property type="entry name" value="DC1"/>
</dbReference>
<evidence type="ECO:0000256" key="4">
    <source>
        <dbReference type="ARBA" id="ARBA00022833"/>
    </source>
</evidence>
<dbReference type="Pfam" id="PF03107">
    <property type="entry name" value="C1_2"/>
    <property type="match status" value="14"/>
</dbReference>
<evidence type="ECO:0000259" key="5">
    <source>
        <dbReference type="PROSITE" id="PS50081"/>
    </source>
</evidence>
<keyword evidence="7" id="KW-1185">Reference proteome</keyword>
<evidence type="ECO:0000313" key="7">
    <source>
        <dbReference type="Proteomes" id="UP001164929"/>
    </source>
</evidence>
<feature type="domain" description="Phorbol-ester/DAG-type" evidence="5">
    <location>
        <begin position="459"/>
        <end position="517"/>
    </location>
</feature>
<gene>
    <name evidence="6" type="ORF">NC653_036086</name>
</gene>
<dbReference type="InterPro" id="IPR002219">
    <property type="entry name" value="PKC_DAG/PE"/>
</dbReference>
<protein>
    <recommendedName>
        <fullName evidence="5">Phorbol-ester/DAG-type domain-containing protein</fullName>
    </recommendedName>
</protein>
<evidence type="ECO:0000256" key="2">
    <source>
        <dbReference type="ARBA" id="ARBA00022737"/>
    </source>
</evidence>
<feature type="domain" description="Phorbol-ester/DAG-type" evidence="5">
    <location>
        <begin position="1195"/>
        <end position="1246"/>
    </location>
</feature>
<dbReference type="SMART" id="SM00355">
    <property type="entry name" value="ZnF_C2H2"/>
    <property type="match status" value="5"/>
</dbReference>
<dbReference type="InterPro" id="IPR001965">
    <property type="entry name" value="Znf_PHD"/>
</dbReference>
<evidence type="ECO:0000256" key="3">
    <source>
        <dbReference type="ARBA" id="ARBA00022771"/>
    </source>
</evidence>
<keyword evidence="4" id="KW-0862">Zinc</keyword>
<evidence type="ECO:0000313" key="6">
    <source>
        <dbReference type="EMBL" id="KAJ6968037.1"/>
    </source>
</evidence>
<dbReference type="EMBL" id="JAQIZT010000016">
    <property type="protein sequence ID" value="KAJ6968037.1"/>
    <property type="molecule type" value="Genomic_DNA"/>
</dbReference>
<dbReference type="SMART" id="SM00249">
    <property type="entry name" value="PHD"/>
    <property type="match status" value="9"/>
</dbReference>
<dbReference type="GO" id="GO:0008270">
    <property type="term" value="F:zinc ion binding"/>
    <property type="evidence" value="ECO:0007669"/>
    <property type="project" value="UniProtKB-KW"/>
</dbReference>
<dbReference type="PROSITE" id="PS50081">
    <property type="entry name" value="ZF_DAG_PE_2"/>
    <property type="match status" value="3"/>
</dbReference>
<keyword evidence="2" id="KW-0677">Repeat</keyword>
<feature type="non-terminal residue" evidence="6">
    <location>
        <position position="1"/>
    </location>
</feature>
<dbReference type="InterPro" id="IPR046349">
    <property type="entry name" value="C1-like_sf"/>
</dbReference>
<keyword evidence="1" id="KW-0479">Metal-binding</keyword>
<dbReference type="Proteomes" id="UP001164929">
    <property type="component" value="Chromosome 16"/>
</dbReference>
<dbReference type="InterPro" id="IPR013087">
    <property type="entry name" value="Znf_C2H2_type"/>
</dbReference>
<keyword evidence="3" id="KW-0863">Zinc-finger</keyword>
<dbReference type="SUPFAM" id="SSF57889">
    <property type="entry name" value="Cysteine-rich domain"/>
    <property type="match status" value="12"/>
</dbReference>